<dbReference type="EMBL" id="AOGT01001758">
    <property type="protein sequence ID" value="EMG47033.1"/>
    <property type="molecule type" value="Genomic_DNA"/>
</dbReference>
<evidence type="ECO:0008006" key="5">
    <source>
        <dbReference type="Google" id="ProtNLM"/>
    </source>
</evidence>
<dbReference type="Proteomes" id="UP000011777">
    <property type="component" value="Unassembled WGS sequence"/>
</dbReference>
<keyword evidence="2" id="KW-0732">Signal</keyword>
<dbReference type="HOGENOM" id="CLU_310131_0_0_1"/>
<accession>M3J4T7</accession>
<dbReference type="OrthoDB" id="4026272at2759"/>
<feature type="signal peptide" evidence="2">
    <location>
        <begin position="1"/>
        <end position="20"/>
    </location>
</feature>
<dbReference type="STRING" id="1245528.M3J4T7"/>
<feature type="compositionally biased region" description="Low complexity" evidence="1">
    <location>
        <begin position="519"/>
        <end position="550"/>
    </location>
</feature>
<feature type="compositionally biased region" description="Low complexity" evidence="1">
    <location>
        <begin position="746"/>
        <end position="756"/>
    </location>
</feature>
<protein>
    <recommendedName>
        <fullName evidence="5">Hyphally-regulated cell wall protein N-terminal domain-containing protein</fullName>
    </recommendedName>
</protein>
<evidence type="ECO:0000313" key="3">
    <source>
        <dbReference type="EMBL" id="EMG47033.1"/>
    </source>
</evidence>
<sequence length="949" mass="103839">MKVLSYLTYLMYVAVPMITAMKVNYDNNGLILRLKINLQGGLELTDAEHGDDFEFSDDYHLLLTRDPTKCVAHDISQSGALHVLSRDQDSPVWHLHGNLLRYPFPLYAITNGGSIPYKVTTEPIPEGSGFQIDQLYVSNYPEAPIYGSPFVIKSIIGDLEEQVYWKINGQGITTSTSESDATWFYYYNKIFLVSVDNKFVTFATDILGIENSDTKVIASIGDDNVLKFYDESCELEIISICMENGNSVFKIGGGDGCMSVTNTVIKVANQHQLGSHIPESLRIRDIVEPPSPEPKFNSGPIVIKVENEDESVHLSVDDSIVIVSPDNTEFAVFELIDGYLKVQDNKWIRVNDDSDGLLAVVDSKEETTPDWAIIDGNLFRARKDESNPLVISYFSVSFKVCDFNEEELAIYLEDHESCSRFATVVIEEYKAPVTSTISNTDDYATTVKTEAITASESTTKDTIATNEESTTVEESTTSEESSTTARLPPDDEITTAEITTTNNEPVTEYVTTIHDETTSTHVSSKVTTSVTDTSTSTESTTDTPVSTTFTYNPTSTERTTDAPISIEIVTGTPISTESVDPEKPITIKGLLNGDTNWLFVSNGVIGFTDDDEEGSSFVIEDSYFASSDGSYIQVQSDGLLVSVDKKEDATSGWVIIEGVLYLDHALMRRDLSNLVPVVFSVCENDDGELSVYIGEQTGCAALSDVTVENVDEETSSGDSTIVTSEPSSEESLSSEIGSSSDDEETPIPSTTSPSTTESEDLSKSQDNLTSNKSTVTDPTNSNSRVTVTVVETECNEAGSCVPVTKTVERIMETITETICNDNQECSQVVRTTNVPLVSSVDAVTLTVTECDNNDNDCPTVTEMEMETVFTDVVDTCDDFTTVVTGGENETTLSTSVYSNQSDGEEEIVEMQPSGAQEPTVPEFEYINQGWTIKSSSIVCTLLMFVPMLM</sequence>
<keyword evidence="4" id="KW-1185">Reference proteome</keyword>
<evidence type="ECO:0000313" key="4">
    <source>
        <dbReference type="Proteomes" id="UP000011777"/>
    </source>
</evidence>
<evidence type="ECO:0000256" key="2">
    <source>
        <dbReference type="SAM" id="SignalP"/>
    </source>
</evidence>
<feature type="region of interest" description="Disordered" evidence="1">
    <location>
        <begin position="455"/>
        <end position="558"/>
    </location>
</feature>
<comment type="caution">
    <text evidence="3">The sequence shown here is derived from an EMBL/GenBank/DDBJ whole genome shotgun (WGS) entry which is preliminary data.</text>
</comment>
<feature type="compositionally biased region" description="Low complexity" evidence="1">
    <location>
        <begin position="724"/>
        <end position="739"/>
    </location>
</feature>
<reference evidence="3 4" key="1">
    <citation type="submission" date="2013-02" db="EMBL/GenBank/DDBJ databases">
        <title>Genome sequence of Candida maltosa Xu316, a potential industrial strain for xylitol and ethanol production.</title>
        <authorList>
            <person name="Yu J."/>
            <person name="Wang Q."/>
            <person name="Geng X."/>
            <person name="Bao W."/>
            <person name="He P."/>
            <person name="Cai J."/>
        </authorList>
    </citation>
    <scope>NUCLEOTIDE SEQUENCE [LARGE SCALE GENOMIC DNA]</scope>
    <source>
        <strain evidence="4">Xu316</strain>
    </source>
</reference>
<feature type="compositionally biased region" description="Low complexity" evidence="1">
    <location>
        <begin position="495"/>
        <end position="504"/>
    </location>
</feature>
<name>M3J4T7_CANMX</name>
<evidence type="ECO:0000256" key="1">
    <source>
        <dbReference type="SAM" id="MobiDB-lite"/>
    </source>
</evidence>
<proteinExistence type="predicted"/>
<feature type="compositionally biased region" description="Polar residues" evidence="1">
    <location>
        <begin position="455"/>
        <end position="466"/>
    </location>
</feature>
<feature type="region of interest" description="Disordered" evidence="1">
    <location>
        <begin position="709"/>
        <end position="784"/>
    </location>
</feature>
<feature type="compositionally biased region" description="Low complexity" evidence="1">
    <location>
        <begin position="467"/>
        <end position="484"/>
    </location>
</feature>
<feature type="compositionally biased region" description="Polar residues" evidence="1">
    <location>
        <begin position="764"/>
        <end position="784"/>
    </location>
</feature>
<dbReference type="AlphaFoldDB" id="M3J4T7"/>
<feature type="chain" id="PRO_5004035089" description="Hyphally-regulated cell wall protein N-terminal domain-containing protein" evidence="2">
    <location>
        <begin position="21"/>
        <end position="949"/>
    </location>
</feature>
<gene>
    <name evidence="3" type="ORF">G210_2687</name>
</gene>
<organism evidence="3 4">
    <name type="scientific">Candida maltosa (strain Xu316)</name>
    <name type="common">Yeast</name>
    <dbReference type="NCBI Taxonomy" id="1245528"/>
    <lineage>
        <taxon>Eukaryota</taxon>
        <taxon>Fungi</taxon>
        <taxon>Dikarya</taxon>
        <taxon>Ascomycota</taxon>
        <taxon>Saccharomycotina</taxon>
        <taxon>Pichiomycetes</taxon>
        <taxon>Debaryomycetaceae</taxon>
        <taxon>Candida/Lodderomyces clade</taxon>
        <taxon>Candida</taxon>
    </lineage>
</organism>